<evidence type="ECO:0000313" key="1">
    <source>
        <dbReference type="EMBL" id="TDG40724.1"/>
    </source>
</evidence>
<dbReference type="Proteomes" id="UP000295192">
    <property type="component" value="Unassembled WGS sequence"/>
</dbReference>
<proteinExistence type="predicted"/>
<feature type="non-terminal residue" evidence="1">
    <location>
        <position position="81"/>
    </location>
</feature>
<dbReference type="AlphaFoldDB" id="A0A484AWF5"/>
<protein>
    <submittedName>
        <fullName evidence="1">Uncharacterized protein</fullName>
    </submittedName>
</protein>
<name>A0A484AWF5_DRONA</name>
<organism evidence="1 2">
    <name type="scientific">Drosophila navojoa</name>
    <name type="common">Fruit fly</name>
    <dbReference type="NCBI Taxonomy" id="7232"/>
    <lineage>
        <taxon>Eukaryota</taxon>
        <taxon>Metazoa</taxon>
        <taxon>Ecdysozoa</taxon>
        <taxon>Arthropoda</taxon>
        <taxon>Hexapoda</taxon>
        <taxon>Insecta</taxon>
        <taxon>Pterygota</taxon>
        <taxon>Neoptera</taxon>
        <taxon>Endopterygota</taxon>
        <taxon>Diptera</taxon>
        <taxon>Brachycera</taxon>
        <taxon>Muscomorpha</taxon>
        <taxon>Ephydroidea</taxon>
        <taxon>Drosophilidae</taxon>
        <taxon>Drosophila</taxon>
    </lineage>
</organism>
<keyword evidence="2" id="KW-1185">Reference proteome</keyword>
<accession>A0A484AWF5</accession>
<reference evidence="1 2" key="1">
    <citation type="journal article" date="2019" name="J. Hered.">
        <title>An Improved Genome Assembly for Drosophila navojoa, the Basal Species in the mojavensis Cluster.</title>
        <authorList>
            <person name="Vanderlinde T."/>
            <person name="Dupim E.G."/>
            <person name="Nazario-Yepiz N.O."/>
            <person name="Carvalho A.B."/>
        </authorList>
    </citation>
    <scope>NUCLEOTIDE SEQUENCE [LARGE SCALE GENOMIC DNA]</scope>
    <source>
        <strain evidence="1">Navoj_Jal97</strain>
        <tissue evidence="1">Whole organism</tissue>
    </source>
</reference>
<dbReference type="EMBL" id="LSRL02000498">
    <property type="protein sequence ID" value="TDG40724.1"/>
    <property type="molecule type" value="Genomic_DNA"/>
</dbReference>
<evidence type="ECO:0000313" key="2">
    <source>
        <dbReference type="Proteomes" id="UP000295192"/>
    </source>
</evidence>
<comment type="caution">
    <text evidence="1">The sequence shown here is derived from an EMBL/GenBank/DDBJ whole genome shotgun (WGS) entry which is preliminary data.</text>
</comment>
<gene>
    <name evidence="1" type="ORF">AWZ03_012852</name>
</gene>
<sequence length="81" mass="8886">MLCGTRLKEVSNYLRHVHVLAVVGNCECECESECETGINMWHPGDDQSAATDMTTKRAPDWIAIGWLGQRRPATAPACAVI</sequence>